<dbReference type="EMBL" id="VSSQ01083324">
    <property type="protein sequence ID" value="MPN31687.1"/>
    <property type="molecule type" value="Genomic_DNA"/>
</dbReference>
<gene>
    <name evidence="1" type="ORF">SDC9_179161</name>
</gene>
<proteinExistence type="predicted"/>
<accession>A0A645GY76</accession>
<dbReference type="AlphaFoldDB" id="A0A645GY76"/>
<evidence type="ECO:0000313" key="1">
    <source>
        <dbReference type="EMBL" id="MPN31687.1"/>
    </source>
</evidence>
<name>A0A645GY76_9ZZZZ</name>
<reference evidence="1" key="1">
    <citation type="submission" date="2019-08" db="EMBL/GenBank/DDBJ databases">
        <authorList>
            <person name="Kucharzyk K."/>
            <person name="Murdoch R.W."/>
            <person name="Higgins S."/>
            <person name="Loffler F."/>
        </authorList>
    </citation>
    <scope>NUCLEOTIDE SEQUENCE</scope>
</reference>
<comment type="caution">
    <text evidence="1">The sequence shown here is derived from an EMBL/GenBank/DDBJ whole genome shotgun (WGS) entry which is preliminary data.</text>
</comment>
<organism evidence="1">
    <name type="scientific">bioreactor metagenome</name>
    <dbReference type="NCBI Taxonomy" id="1076179"/>
    <lineage>
        <taxon>unclassified sequences</taxon>
        <taxon>metagenomes</taxon>
        <taxon>ecological metagenomes</taxon>
    </lineage>
</organism>
<sequence>MGCFFERSIEELQERLTDLKNMPPIFEILAEPDNAKTRGAMQNAVATAHMGCPKLSDGNLGHLSVHYPLISESYSFSVKIILLFRLSPLDVG</sequence>
<protein>
    <submittedName>
        <fullName evidence="1">Uncharacterized protein</fullName>
    </submittedName>
</protein>